<dbReference type="InterPro" id="IPR036420">
    <property type="entry name" value="BRCT_dom_sf"/>
</dbReference>
<dbReference type="InterPro" id="IPR003959">
    <property type="entry name" value="ATPase_AAA_core"/>
</dbReference>
<accession>B8C9T1</accession>
<dbReference type="OMA" id="PELRMNY"/>
<proteinExistence type="inferred from homology"/>
<dbReference type="PANTHER" id="PTHR23389">
    <property type="entry name" value="CHROMOSOME TRANSMISSION FIDELITY FACTOR 18"/>
    <property type="match status" value="1"/>
</dbReference>
<dbReference type="PANTHER" id="PTHR23389:SF6">
    <property type="entry name" value="REPLICATION FACTOR C SUBUNIT 1"/>
    <property type="match status" value="1"/>
</dbReference>
<feature type="compositionally biased region" description="Low complexity" evidence="5">
    <location>
        <begin position="17"/>
        <end position="40"/>
    </location>
</feature>
<sequence length="1233" mass="133896">MDIRNFFGGGKKKPKSDAAAAAPRSSTAKKSNGKSTTATTTKKEEPAASNRSRNGDKKASTTTSPSSTTKKEASKKTVAKQQRQIGSDDDTEMEDNAPAKKESPPRSSPRKRKDPPTKKANDGDYDDDDDDGLMDDDFEEIVAKKPAISSSGGGNRGLFARKREGKKVTKRKIVIDSDSDDEVDVVVGKKSNDGKSEDDDDGDEDFKGAGDNSSDDSDEEVKEKPKGKKRAASPPKKKPPTPTKKAAPPPHAKKLMPKAPEKETPPKYHPPSSKLTANIPYLKNDTTILIQTELPKLPKTDKSLSDTFSIDNMTPMCLEGITFVFSGILTTNDAKTRETNSSIALNSPSKGEYYQNRNAYTTSTISGVGCDEELARDLASDLVLSLGGKVTSAVSGKTDYLVVGSILEDGREVEEGSKYRKALEIWEVWKEKNRVAYKKAHTDGGGDDDGESEEESGGKAKKRKVVKKKPQAKSADPNSLVEIIRGVQEFYGLITFLSDWKKGTLPEEEQRRLERQMSGVKEEANPAAAAPVATLSLPAASATPTPRSAASAVVNPYATTAVANPYNNGKPAVSNPYAKAPPPNPYAKKSPANPYAAKLSSSVPSSAHPAQKFGAASTTTHHQDHSGKVHINALWADKYAPINTQEILGNGGNVSKLTNWLKNWEHQFNNPKRKVKSVSGPNGPWKAALLSGPPGIGKTTTATLVARESGRDLLELNASDARSKKSLSQALGDVTGSQVLNFRTGDGKVKHVAQKRCIIMDEVDGMGAGDRSGMSELIQMIKNSKVPIICICNDRSSQKMKSLVQYCMDLRFQRPNKKTIGRRAVEIGRVEGMEVEENAAEAMSESCGNDIRQVLNCMQMWSCKKNEAGQSSSVTYKDLKDRQSDINKDEVLRVSMFDATKLIVEGPRDTGSDAKKNNDSFFKRTDAFFVDYMLMGLNIHQNYLKVCVGQYNNAKTRGDDDLELAALDAVHDATLAMSDFGIVEENLRGGDQNWALLPLCSVLAAKVGFHAGGPTGGFLPGYPEFAGWLGKNSTRNKKIRLLGELRHHMNFKVSADSPELRMNYLPIMREQFQELLFCKDGPRVTEAIALMDEYGLDRDDVFENLDEFILTSADSKEKKFGDMDSKAKAAFTRAYNQLAHKAQALVSEQGAAKTSRRKSTGGALEAAEAGDLDVVDDDKALAADDDDNNNDEEDLDKLMDMFKKKNGRGGGKTAKPKAAKGTAKSRGATGKKK</sequence>
<feature type="compositionally biased region" description="Acidic residues" evidence="5">
    <location>
        <begin position="1183"/>
        <end position="1195"/>
    </location>
</feature>
<evidence type="ECO:0000259" key="6">
    <source>
        <dbReference type="PROSITE" id="PS50172"/>
    </source>
</evidence>
<dbReference type="GO" id="GO:0003677">
    <property type="term" value="F:DNA binding"/>
    <property type="evidence" value="ECO:0000318"/>
    <property type="project" value="GO_Central"/>
</dbReference>
<feature type="compositionally biased region" description="Basic residues" evidence="5">
    <location>
        <begin position="459"/>
        <end position="471"/>
    </location>
</feature>
<dbReference type="InterPro" id="IPR001357">
    <property type="entry name" value="BRCT_dom"/>
</dbReference>
<dbReference type="PIRSF" id="PIRSF036578">
    <property type="entry name" value="RFC1"/>
    <property type="match status" value="1"/>
</dbReference>
<dbReference type="HOGENOM" id="CLU_267519_0_0_1"/>
<dbReference type="GO" id="GO:0005634">
    <property type="term" value="C:nucleus"/>
    <property type="evidence" value="ECO:0000318"/>
    <property type="project" value="GO_Central"/>
</dbReference>
<organism evidence="7 8">
    <name type="scientific">Thalassiosira pseudonana</name>
    <name type="common">Marine diatom</name>
    <name type="synonym">Cyclotella nana</name>
    <dbReference type="NCBI Taxonomy" id="35128"/>
    <lineage>
        <taxon>Eukaryota</taxon>
        <taxon>Sar</taxon>
        <taxon>Stramenopiles</taxon>
        <taxon>Ochrophyta</taxon>
        <taxon>Bacillariophyta</taxon>
        <taxon>Coscinodiscophyceae</taxon>
        <taxon>Thalassiosirophycidae</taxon>
        <taxon>Thalassiosirales</taxon>
        <taxon>Thalassiosiraceae</taxon>
        <taxon>Thalassiosira</taxon>
    </lineage>
</organism>
<dbReference type="GO" id="GO:0005663">
    <property type="term" value="C:DNA replication factor C complex"/>
    <property type="evidence" value="ECO:0007669"/>
    <property type="project" value="InterPro"/>
</dbReference>
<dbReference type="InterPro" id="IPR012178">
    <property type="entry name" value="RFC1"/>
</dbReference>
<evidence type="ECO:0000256" key="2">
    <source>
        <dbReference type="ARBA" id="ARBA00020401"/>
    </source>
</evidence>
<dbReference type="STRING" id="35128.B8C9T1"/>
<dbReference type="GO" id="GO:0003689">
    <property type="term" value="F:DNA clamp loader activity"/>
    <property type="evidence" value="ECO:0007669"/>
    <property type="project" value="UniProtKB-UniRule"/>
</dbReference>
<keyword evidence="3 4" id="KW-0235">DNA replication</keyword>
<evidence type="ECO:0000256" key="3">
    <source>
        <dbReference type="ARBA" id="ARBA00022705"/>
    </source>
</evidence>
<evidence type="ECO:0000256" key="5">
    <source>
        <dbReference type="SAM" id="MobiDB-lite"/>
    </source>
</evidence>
<evidence type="ECO:0000313" key="7">
    <source>
        <dbReference type="EMBL" id="EED89911.1"/>
    </source>
</evidence>
<dbReference type="eggNOG" id="KOG1968">
    <property type="taxonomic scope" value="Eukaryota"/>
</dbReference>
<keyword evidence="4" id="KW-0539">Nucleus</keyword>
<feature type="compositionally biased region" description="Basic and acidic residues" evidence="5">
    <location>
        <begin position="508"/>
        <end position="524"/>
    </location>
</feature>
<dbReference type="PROSITE" id="PS50172">
    <property type="entry name" value="BRCT"/>
    <property type="match status" value="1"/>
</dbReference>
<dbReference type="GO" id="GO:0006260">
    <property type="term" value="P:DNA replication"/>
    <property type="evidence" value="ECO:0007669"/>
    <property type="project" value="UniProtKB-KW"/>
</dbReference>
<dbReference type="InterPro" id="IPR008921">
    <property type="entry name" value="DNA_pol3_clamp-load_cplx_C"/>
</dbReference>
<dbReference type="Gene3D" id="1.10.8.60">
    <property type="match status" value="1"/>
</dbReference>
<dbReference type="InParanoid" id="B8C9T1"/>
<feature type="compositionally biased region" description="Basic residues" evidence="5">
    <location>
        <begin position="225"/>
        <end position="239"/>
    </location>
</feature>
<evidence type="ECO:0000256" key="1">
    <source>
        <dbReference type="ARBA" id="ARBA00006116"/>
    </source>
</evidence>
<feature type="region of interest" description="Disordered" evidence="5">
    <location>
        <begin position="1"/>
        <end position="278"/>
    </location>
</feature>
<dbReference type="GO" id="GO:0006281">
    <property type="term" value="P:DNA repair"/>
    <property type="evidence" value="ECO:0007669"/>
    <property type="project" value="InterPro"/>
</dbReference>
<dbReference type="Pfam" id="PF25361">
    <property type="entry name" value="AAA_lid_RFC1"/>
    <property type="match status" value="1"/>
</dbReference>
<dbReference type="GO" id="GO:0005524">
    <property type="term" value="F:ATP binding"/>
    <property type="evidence" value="ECO:0007669"/>
    <property type="project" value="UniProtKB-UniRule"/>
</dbReference>
<dbReference type="SUPFAM" id="SSF52113">
    <property type="entry name" value="BRCT domain"/>
    <property type="match status" value="1"/>
</dbReference>
<dbReference type="AlphaFoldDB" id="B8C9T1"/>
<dbReference type="GO" id="GO:0016887">
    <property type="term" value="F:ATP hydrolysis activity"/>
    <property type="evidence" value="ECO:0007669"/>
    <property type="project" value="InterPro"/>
</dbReference>
<dbReference type="Gene3D" id="3.40.50.300">
    <property type="entry name" value="P-loop containing nucleotide triphosphate hydrolases"/>
    <property type="match status" value="1"/>
</dbReference>
<dbReference type="CDD" id="cd00009">
    <property type="entry name" value="AAA"/>
    <property type="match status" value="1"/>
</dbReference>
<dbReference type="PaxDb" id="35128-Thaps8542"/>
<dbReference type="FunFam" id="1.20.272.10:FF:000030">
    <property type="entry name" value="Replication factor C subunit 1"/>
    <property type="match status" value="1"/>
</dbReference>
<dbReference type="Pfam" id="PF00004">
    <property type="entry name" value="AAA"/>
    <property type="match status" value="1"/>
</dbReference>
<dbReference type="InterPro" id="IPR027417">
    <property type="entry name" value="P-loop_NTPase"/>
</dbReference>
<dbReference type="KEGG" id="tps:THAPSDRAFT_8542"/>
<dbReference type="SUPFAM" id="SSF52540">
    <property type="entry name" value="P-loop containing nucleoside triphosphate hydrolases"/>
    <property type="match status" value="1"/>
</dbReference>
<comment type="subcellular location">
    <subcellularLocation>
        <location evidence="4">Nucleus</location>
    </subcellularLocation>
</comment>
<feature type="region of interest" description="Disordered" evidence="5">
    <location>
        <begin position="508"/>
        <end position="527"/>
    </location>
</feature>
<evidence type="ECO:0000313" key="8">
    <source>
        <dbReference type="Proteomes" id="UP000001449"/>
    </source>
</evidence>
<feature type="compositionally biased region" description="Acidic residues" evidence="5">
    <location>
        <begin position="445"/>
        <end position="455"/>
    </location>
</feature>
<dbReference type="FunCoup" id="B8C9T1">
    <property type="interactions" value="377"/>
</dbReference>
<dbReference type="InterPro" id="IPR003593">
    <property type="entry name" value="AAA+_ATPase"/>
</dbReference>
<feature type="compositionally biased region" description="Basic residues" evidence="5">
    <location>
        <begin position="159"/>
        <end position="172"/>
    </location>
</feature>
<dbReference type="Gene3D" id="3.40.50.10190">
    <property type="entry name" value="BRCT domain"/>
    <property type="match status" value="1"/>
</dbReference>
<name>B8C9T1_THAPS</name>
<feature type="region of interest" description="Disordered" evidence="5">
    <location>
        <begin position="440"/>
        <end position="472"/>
    </location>
</feature>
<keyword evidence="8" id="KW-1185">Reference proteome</keyword>
<keyword evidence="4" id="KW-0547">Nucleotide-binding</keyword>
<dbReference type="GeneID" id="7450752"/>
<dbReference type="Proteomes" id="UP000001449">
    <property type="component" value="Chromosome 10"/>
</dbReference>
<dbReference type="Gene3D" id="1.20.272.10">
    <property type="match status" value="1"/>
</dbReference>
<feature type="domain" description="BRCT" evidence="6">
    <location>
        <begin position="349"/>
        <end position="429"/>
    </location>
</feature>
<dbReference type="InterPro" id="IPR013725">
    <property type="entry name" value="DNA_replication_fac_RFC1_C"/>
</dbReference>
<feature type="region of interest" description="Disordered" evidence="5">
    <location>
        <begin position="1148"/>
        <end position="1233"/>
    </location>
</feature>
<dbReference type="FunFam" id="3.40.50.300:FF:000395">
    <property type="entry name" value="Replication factor C subunit 1"/>
    <property type="match status" value="1"/>
</dbReference>
<dbReference type="EMBL" id="CM000646">
    <property type="protein sequence ID" value="EED89911.1"/>
    <property type="molecule type" value="Genomic_DNA"/>
</dbReference>
<evidence type="ECO:0000256" key="4">
    <source>
        <dbReference type="PIRNR" id="PIRNR036578"/>
    </source>
</evidence>
<reference evidence="7 8" key="2">
    <citation type="journal article" date="2008" name="Nature">
        <title>The Phaeodactylum genome reveals the evolutionary history of diatom genomes.</title>
        <authorList>
            <person name="Bowler C."/>
            <person name="Allen A.E."/>
            <person name="Badger J.H."/>
            <person name="Grimwood J."/>
            <person name="Jabbari K."/>
            <person name="Kuo A."/>
            <person name="Maheswari U."/>
            <person name="Martens C."/>
            <person name="Maumus F."/>
            <person name="Otillar R.P."/>
            <person name="Rayko E."/>
            <person name="Salamov A."/>
            <person name="Vandepoele K."/>
            <person name="Beszteri B."/>
            <person name="Gruber A."/>
            <person name="Heijde M."/>
            <person name="Katinka M."/>
            <person name="Mock T."/>
            <person name="Valentin K."/>
            <person name="Verret F."/>
            <person name="Berges J.A."/>
            <person name="Brownlee C."/>
            <person name="Cadoret J.P."/>
            <person name="Chiovitti A."/>
            <person name="Choi C.J."/>
            <person name="Coesel S."/>
            <person name="De Martino A."/>
            <person name="Detter J.C."/>
            <person name="Durkin C."/>
            <person name="Falciatore A."/>
            <person name="Fournet J."/>
            <person name="Haruta M."/>
            <person name="Huysman M.J."/>
            <person name="Jenkins B.D."/>
            <person name="Jiroutova K."/>
            <person name="Jorgensen R.E."/>
            <person name="Joubert Y."/>
            <person name="Kaplan A."/>
            <person name="Kroger N."/>
            <person name="Kroth P.G."/>
            <person name="La Roche J."/>
            <person name="Lindquist E."/>
            <person name="Lommer M."/>
            <person name="Martin-Jezequel V."/>
            <person name="Lopez P.J."/>
            <person name="Lucas S."/>
            <person name="Mangogna M."/>
            <person name="McGinnis K."/>
            <person name="Medlin L.K."/>
            <person name="Montsant A."/>
            <person name="Oudot-Le Secq M.P."/>
            <person name="Napoli C."/>
            <person name="Obornik M."/>
            <person name="Parker M.S."/>
            <person name="Petit J.L."/>
            <person name="Porcel B.M."/>
            <person name="Poulsen N."/>
            <person name="Robison M."/>
            <person name="Rychlewski L."/>
            <person name="Rynearson T.A."/>
            <person name="Schmutz J."/>
            <person name="Shapiro H."/>
            <person name="Siaut M."/>
            <person name="Stanley M."/>
            <person name="Sussman M.R."/>
            <person name="Taylor A.R."/>
            <person name="Vardi A."/>
            <person name="von Dassow P."/>
            <person name="Vyverman W."/>
            <person name="Willis A."/>
            <person name="Wyrwicz L.S."/>
            <person name="Rokhsar D.S."/>
            <person name="Weissenbach J."/>
            <person name="Armbrust E.V."/>
            <person name="Green B.R."/>
            <person name="Van de Peer Y."/>
            <person name="Grigoriev I.V."/>
        </authorList>
    </citation>
    <scope>NUCLEOTIDE SEQUENCE [LARGE SCALE GENOMIC DNA]</scope>
    <source>
        <strain evidence="7 8">CCMP1335</strain>
    </source>
</reference>
<reference evidence="7 8" key="1">
    <citation type="journal article" date="2004" name="Science">
        <title>The genome of the diatom Thalassiosira pseudonana: ecology, evolution, and metabolism.</title>
        <authorList>
            <person name="Armbrust E.V."/>
            <person name="Berges J.A."/>
            <person name="Bowler C."/>
            <person name="Green B.R."/>
            <person name="Martinez D."/>
            <person name="Putnam N.H."/>
            <person name="Zhou S."/>
            <person name="Allen A.E."/>
            <person name="Apt K.E."/>
            <person name="Bechner M."/>
            <person name="Brzezinski M.A."/>
            <person name="Chaal B.K."/>
            <person name="Chiovitti A."/>
            <person name="Davis A.K."/>
            <person name="Demarest M.S."/>
            <person name="Detter J.C."/>
            <person name="Glavina T."/>
            <person name="Goodstein D."/>
            <person name="Hadi M.Z."/>
            <person name="Hellsten U."/>
            <person name="Hildebrand M."/>
            <person name="Jenkins B.D."/>
            <person name="Jurka J."/>
            <person name="Kapitonov V.V."/>
            <person name="Kroger N."/>
            <person name="Lau W.W."/>
            <person name="Lane T.W."/>
            <person name="Larimer F.W."/>
            <person name="Lippmeier J.C."/>
            <person name="Lucas S."/>
            <person name="Medina M."/>
            <person name="Montsant A."/>
            <person name="Obornik M."/>
            <person name="Parker M.S."/>
            <person name="Palenik B."/>
            <person name="Pazour G.J."/>
            <person name="Richardson P.M."/>
            <person name="Rynearson T.A."/>
            <person name="Saito M.A."/>
            <person name="Schwartz D.C."/>
            <person name="Thamatrakoln K."/>
            <person name="Valentin K."/>
            <person name="Vardi A."/>
            <person name="Wilkerson F.P."/>
            <person name="Rokhsar D.S."/>
        </authorList>
    </citation>
    <scope>NUCLEOTIDE SEQUENCE [LARGE SCALE GENOMIC DNA]</scope>
    <source>
        <strain evidence="7 8">CCMP1335</strain>
    </source>
</reference>
<gene>
    <name evidence="7" type="ORF">THAPSDRAFT_8542</name>
</gene>
<dbReference type="Pfam" id="PF08519">
    <property type="entry name" value="RFC1"/>
    <property type="match status" value="1"/>
</dbReference>
<dbReference type="SUPFAM" id="SSF48019">
    <property type="entry name" value="post-AAA+ oligomerization domain-like"/>
    <property type="match status" value="1"/>
</dbReference>
<comment type="similarity">
    <text evidence="1 4">Belongs to the activator 1 large subunit family.</text>
</comment>
<dbReference type="SMART" id="SM00382">
    <property type="entry name" value="AAA"/>
    <property type="match status" value="1"/>
</dbReference>
<protein>
    <recommendedName>
        <fullName evidence="2 4">Replication factor C subunit 1</fullName>
    </recommendedName>
</protein>
<feature type="compositionally biased region" description="Acidic residues" evidence="5">
    <location>
        <begin position="123"/>
        <end position="140"/>
    </location>
</feature>
<keyword evidence="4" id="KW-0067">ATP-binding</keyword>
<dbReference type="RefSeq" id="XP_002292715.1">
    <property type="nucleotide sequence ID" value="XM_002292679.1"/>
</dbReference>
<feature type="region of interest" description="Disordered" evidence="5">
    <location>
        <begin position="573"/>
        <end position="624"/>
    </location>
</feature>